<accession>A0A1H8RJU6</accession>
<dbReference type="AlphaFoldDB" id="A0A1H8RJU6"/>
<reference evidence="2 3" key="1">
    <citation type="submission" date="2016-10" db="EMBL/GenBank/DDBJ databases">
        <authorList>
            <person name="de Groot N.N."/>
        </authorList>
    </citation>
    <scope>NUCLEOTIDE SEQUENCE [LARGE SCALE GENOMIC DNA]</scope>
    <source>
        <strain evidence="2 3">DSM 44993</strain>
    </source>
</reference>
<evidence type="ECO:0000313" key="2">
    <source>
        <dbReference type="EMBL" id="SEO66602.1"/>
    </source>
</evidence>
<protein>
    <submittedName>
        <fullName evidence="2">Uncharacterized protein</fullName>
    </submittedName>
</protein>
<name>A0A1H8RJU6_9PSEU</name>
<evidence type="ECO:0000256" key="1">
    <source>
        <dbReference type="SAM" id="MobiDB-lite"/>
    </source>
</evidence>
<dbReference type="OrthoDB" id="3482823at2"/>
<feature type="region of interest" description="Disordered" evidence="1">
    <location>
        <begin position="80"/>
        <end position="116"/>
    </location>
</feature>
<evidence type="ECO:0000313" key="3">
    <source>
        <dbReference type="Proteomes" id="UP000198582"/>
    </source>
</evidence>
<keyword evidence="3" id="KW-1185">Reference proteome</keyword>
<dbReference type="STRING" id="394193.SAMN04489732_101824"/>
<proteinExistence type="predicted"/>
<sequence>MDSWLSIEVLDGTFPARAWQRAHGDGLTEAALTNGAGQWTWHVHGWGVTLEIEFDTEDRRDRFRALPAVTAALDAVPDPDRGLLVYPGRGGGSGARVPRVPRPKPLADAGALPTPEVEHRMRLATTEPPMFQLSSNGS</sequence>
<gene>
    <name evidence="2" type="ORF">SAMN04489732_101824</name>
</gene>
<dbReference type="RefSeq" id="WP_091612483.1">
    <property type="nucleotide sequence ID" value="NZ_FOEF01000001.1"/>
</dbReference>
<dbReference type="Proteomes" id="UP000198582">
    <property type="component" value="Unassembled WGS sequence"/>
</dbReference>
<dbReference type="EMBL" id="FOEF01000001">
    <property type="protein sequence ID" value="SEO66602.1"/>
    <property type="molecule type" value="Genomic_DNA"/>
</dbReference>
<organism evidence="2 3">
    <name type="scientific">Amycolatopsis saalfeldensis</name>
    <dbReference type="NCBI Taxonomy" id="394193"/>
    <lineage>
        <taxon>Bacteria</taxon>
        <taxon>Bacillati</taxon>
        <taxon>Actinomycetota</taxon>
        <taxon>Actinomycetes</taxon>
        <taxon>Pseudonocardiales</taxon>
        <taxon>Pseudonocardiaceae</taxon>
        <taxon>Amycolatopsis</taxon>
    </lineage>
</organism>